<protein>
    <submittedName>
        <fullName evidence="8">RND family efflux transporter, MFP subunit</fullName>
    </submittedName>
</protein>
<dbReference type="InterPro" id="IPR058639">
    <property type="entry name" value="BSH_YknX-like"/>
</dbReference>
<dbReference type="Pfam" id="PF25990">
    <property type="entry name" value="Beta-barrel_YknX"/>
    <property type="match status" value="1"/>
</dbReference>
<dbReference type="InterPro" id="IPR058636">
    <property type="entry name" value="Beta-barrel_YknX"/>
</dbReference>
<dbReference type="Gene3D" id="2.40.420.20">
    <property type="match status" value="1"/>
</dbReference>
<sequence>MKKKLLIILTSILAILILGGTYIGISIKSSKKNIVVTTANIQKQDISSNILVKGKLESKIKSEISSDLAYRINNIFVKIGDKVKKGDKLATFDMKELNYDIETAKLELAIQEAQYKEKNNEERILLLEKDVENQTIDFETAKNKYEASKKLYELGSISKDELDSDYNTYKKAKNNLDRIKAELNKAIKEKNNNSDAKLLELKKLNLKQKIDDLSKSTIISPIDGTVTAINAKIGSIPKGAGGLFVIEDLTKLKATLDINEFDINKLHIGQNVNLTTESLEGKVFKGKITNIYPTARIKEGSSSGKQIIIPVEIDLIGDVKGLRPGLIIESNIEIQKQKGALTVPYEAIYEKPDKTNCIFLVKNGVLKEIPIKIGIQSDLIVEVISKDIKPGDKVVLNPNETFYDGMKVNVIQ</sequence>
<comment type="subcellular location">
    <subcellularLocation>
        <location evidence="1">Cell envelope</location>
    </subcellularLocation>
</comment>
<dbReference type="InterPro" id="IPR050465">
    <property type="entry name" value="UPF0194_transport"/>
</dbReference>
<dbReference type="PANTHER" id="PTHR32347:SF14">
    <property type="entry name" value="EFFLUX SYSTEM COMPONENT YKNX-RELATED"/>
    <property type="match status" value="1"/>
</dbReference>
<dbReference type="InterPro" id="IPR058637">
    <property type="entry name" value="YknX-like_C"/>
</dbReference>
<feature type="domain" description="YknX-like beta-barrel" evidence="7">
    <location>
        <begin position="253"/>
        <end position="327"/>
    </location>
</feature>
<dbReference type="GO" id="GO:0016020">
    <property type="term" value="C:membrane"/>
    <property type="evidence" value="ECO:0007669"/>
    <property type="project" value="InterPro"/>
</dbReference>
<gene>
    <name evidence="8" type="ORF">SAMN02744040_00348</name>
</gene>
<evidence type="ECO:0000313" key="8">
    <source>
        <dbReference type="EMBL" id="SHG95896.1"/>
    </source>
</evidence>
<dbReference type="Proteomes" id="UP000242520">
    <property type="component" value="Unassembled WGS sequence"/>
</dbReference>
<name>A0A1M5P253_9FIRM</name>
<evidence type="ECO:0000256" key="4">
    <source>
        <dbReference type="SAM" id="Coils"/>
    </source>
</evidence>
<dbReference type="SUPFAM" id="SSF111369">
    <property type="entry name" value="HlyD-like secretion proteins"/>
    <property type="match status" value="1"/>
</dbReference>
<dbReference type="InterPro" id="IPR006143">
    <property type="entry name" value="RND_pump_MFP"/>
</dbReference>
<evidence type="ECO:0000259" key="6">
    <source>
        <dbReference type="Pfam" id="PF25989"/>
    </source>
</evidence>
<keyword evidence="3 4" id="KW-0175">Coiled coil</keyword>
<evidence type="ECO:0000259" key="7">
    <source>
        <dbReference type="Pfam" id="PF25990"/>
    </source>
</evidence>
<feature type="coiled-coil region" evidence="4">
    <location>
        <begin position="94"/>
        <end position="121"/>
    </location>
</feature>
<dbReference type="STRING" id="1123350.SAMN02744040_00348"/>
<feature type="domain" description="YknX-like C-terminal permuted SH3-like" evidence="6">
    <location>
        <begin position="340"/>
        <end position="410"/>
    </location>
</feature>
<feature type="domain" description="YknX-like barrel-sandwich hybrid" evidence="5">
    <location>
        <begin position="72"/>
        <end position="233"/>
    </location>
</feature>
<feature type="coiled-coil region" evidence="4">
    <location>
        <begin position="162"/>
        <end position="216"/>
    </location>
</feature>
<proteinExistence type="inferred from homology"/>
<evidence type="ECO:0000256" key="3">
    <source>
        <dbReference type="ARBA" id="ARBA00023054"/>
    </source>
</evidence>
<dbReference type="Pfam" id="PF25984">
    <property type="entry name" value="BSH_YknX"/>
    <property type="match status" value="1"/>
</dbReference>
<evidence type="ECO:0000256" key="1">
    <source>
        <dbReference type="ARBA" id="ARBA00004196"/>
    </source>
</evidence>
<dbReference type="RefSeq" id="WP_072723140.1">
    <property type="nucleotide sequence ID" value="NZ_FQXH01000005.1"/>
</dbReference>
<dbReference type="Pfam" id="PF25989">
    <property type="entry name" value="YknX_C"/>
    <property type="match status" value="1"/>
</dbReference>
<dbReference type="EMBL" id="FQXH01000005">
    <property type="protein sequence ID" value="SHG95896.1"/>
    <property type="molecule type" value="Genomic_DNA"/>
</dbReference>
<dbReference type="GO" id="GO:0022857">
    <property type="term" value="F:transmembrane transporter activity"/>
    <property type="evidence" value="ECO:0007669"/>
    <property type="project" value="InterPro"/>
</dbReference>
<evidence type="ECO:0000259" key="5">
    <source>
        <dbReference type="Pfam" id="PF25984"/>
    </source>
</evidence>
<dbReference type="PANTHER" id="PTHR32347">
    <property type="entry name" value="EFFLUX SYSTEM COMPONENT YKNX-RELATED"/>
    <property type="match status" value="1"/>
</dbReference>
<comment type="similarity">
    <text evidence="2">Belongs to the membrane fusion protein (MFP) (TC 8.A.1) family.</text>
</comment>
<dbReference type="AlphaFoldDB" id="A0A1M5P253"/>
<dbReference type="Gene3D" id="2.40.50.100">
    <property type="match status" value="1"/>
</dbReference>
<accession>A0A1M5P253</accession>
<evidence type="ECO:0000256" key="2">
    <source>
        <dbReference type="ARBA" id="ARBA00009477"/>
    </source>
</evidence>
<keyword evidence="9" id="KW-1185">Reference proteome</keyword>
<reference evidence="9" key="1">
    <citation type="submission" date="2016-11" db="EMBL/GenBank/DDBJ databases">
        <authorList>
            <person name="Varghese N."/>
            <person name="Submissions S."/>
        </authorList>
    </citation>
    <scope>NUCLEOTIDE SEQUENCE [LARGE SCALE GENOMIC DNA]</scope>
    <source>
        <strain evidence="9">DSM 15285</strain>
    </source>
</reference>
<dbReference type="Gene3D" id="2.40.30.170">
    <property type="match status" value="1"/>
</dbReference>
<evidence type="ECO:0000313" key="9">
    <source>
        <dbReference type="Proteomes" id="UP000242520"/>
    </source>
</evidence>
<dbReference type="NCBIfam" id="TIGR01730">
    <property type="entry name" value="RND_mfp"/>
    <property type="match status" value="1"/>
</dbReference>
<dbReference type="GO" id="GO:0030313">
    <property type="term" value="C:cell envelope"/>
    <property type="evidence" value="ECO:0007669"/>
    <property type="project" value="UniProtKB-SubCell"/>
</dbReference>
<organism evidence="8 9">
    <name type="scientific">Tepidibacter thalassicus DSM 15285</name>
    <dbReference type="NCBI Taxonomy" id="1123350"/>
    <lineage>
        <taxon>Bacteria</taxon>
        <taxon>Bacillati</taxon>
        <taxon>Bacillota</taxon>
        <taxon>Clostridia</taxon>
        <taxon>Peptostreptococcales</taxon>
        <taxon>Peptostreptococcaceae</taxon>
        <taxon>Tepidibacter</taxon>
    </lineage>
</organism>